<evidence type="ECO:0000259" key="3">
    <source>
        <dbReference type="Pfam" id="PF00326"/>
    </source>
</evidence>
<name>A0A6L6PQM9_9BURK</name>
<dbReference type="GO" id="GO:0004252">
    <property type="term" value="F:serine-type endopeptidase activity"/>
    <property type="evidence" value="ECO:0007669"/>
    <property type="project" value="TreeGrafter"/>
</dbReference>
<gene>
    <name evidence="4" type="ORF">GM676_25795</name>
</gene>
<dbReference type="EMBL" id="WNKY01000044">
    <property type="protein sequence ID" value="MTV40981.1"/>
    <property type="molecule type" value="Genomic_DNA"/>
</dbReference>
<dbReference type="Pfam" id="PF00326">
    <property type="entry name" value="Peptidase_S9"/>
    <property type="match status" value="1"/>
</dbReference>
<keyword evidence="2" id="KW-0732">Signal</keyword>
<sequence>MRFLRCASAMALAVISLVAPAAPLTIEQAIQPSGAKSVSLSPDGKHVAIVFFNGYVHELQLYDTATEESKVLSSSQHVTEGFWRFIKAPREVTWAGNDLLAVDYGVEAESINLNGKKVADLGEEVIGRAERDKPDSPWLLVYTDLEDGEIAKVNARTGERKTISYPKGKVISWAFDRGGELRAVSLVNSAFWRDVSTVSNWYRPSGDAEWQKLTQFGIGDDYWVPMFVPDEPHTLAISSRIGRDTYAVFSYDTERRQIGEMMAGHPTQDILSVSGLDQSAFERVSTRGMRTEHVWLDPVWAGVQDSVNQVLPDRINILSGDPRGKVLVYSYSDVEPGAWHLLDMAKGQIRRLASRVKSAAGADMRPMEIMQYAADDGTKVPAFLTRPASGALGTPLVVLIHGGPRVRDYWQWNPEVQILAGHGYAVFQPQFRGSSGFGKRFEEAGFGQWGLAMQDDITAGVRELIRQGIADPKRICIVGASYGGYAALWGLVKTPELYQCGVSFAGVVDIGYMLNDRSDAAGDKVTRELRLTRVGDARTNPEKFDQVSPLKQASRIMAPVLLMHGEDGRRVPIAHGEKMKKALEAAGKHVEWLAFENEGHGLRYIVNEKKYFQTMLAFLDKHLGKKEVDATSK</sequence>
<dbReference type="SUPFAM" id="SSF53474">
    <property type="entry name" value="alpha/beta-Hydrolases"/>
    <property type="match status" value="1"/>
</dbReference>
<evidence type="ECO:0000256" key="2">
    <source>
        <dbReference type="SAM" id="SignalP"/>
    </source>
</evidence>
<dbReference type="Proteomes" id="UP000475582">
    <property type="component" value="Unassembled WGS sequence"/>
</dbReference>
<dbReference type="GO" id="GO:0006508">
    <property type="term" value="P:proteolysis"/>
    <property type="evidence" value="ECO:0007669"/>
    <property type="project" value="InterPro"/>
</dbReference>
<keyword evidence="1 4" id="KW-0378">Hydrolase</keyword>
<dbReference type="AlphaFoldDB" id="A0A6L6PQM9"/>
<dbReference type="PANTHER" id="PTHR42776">
    <property type="entry name" value="SERINE PEPTIDASE S9 FAMILY MEMBER"/>
    <property type="match status" value="1"/>
</dbReference>
<reference evidence="4 5" key="1">
    <citation type="submission" date="2019-11" db="EMBL/GenBank/DDBJ databases">
        <title>Type strains purchased from KCTC, JCM and DSMZ.</title>
        <authorList>
            <person name="Lu H."/>
        </authorList>
    </citation>
    <scope>NUCLEOTIDE SEQUENCE [LARGE SCALE GENOMIC DNA]</scope>
    <source>
        <strain evidence="4 5">KCTC 22382</strain>
    </source>
</reference>
<dbReference type="InterPro" id="IPR001375">
    <property type="entry name" value="Peptidase_S9_cat"/>
</dbReference>
<dbReference type="InterPro" id="IPR029058">
    <property type="entry name" value="AB_hydrolase_fold"/>
</dbReference>
<protein>
    <submittedName>
        <fullName evidence="4">Alpha/beta fold hydrolase</fullName>
    </submittedName>
</protein>
<feature type="signal peptide" evidence="2">
    <location>
        <begin position="1"/>
        <end position="21"/>
    </location>
</feature>
<dbReference type="SUPFAM" id="SSF82171">
    <property type="entry name" value="DPP6 N-terminal domain-like"/>
    <property type="match status" value="1"/>
</dbReference>
<dbReference type="OrthoDB" id="4269629at2"/>
<comment type="caution">
    <text evidence="4">The sequence shown here is derived from an EMBL/GenBank/DDBJ whole genome shotgun (WGS) entry which is preliminary data.</text>
</comment>
<keyword evidence="5" id="KW-1185">Reference proteome</keyword>
<dbReference type="Gene3D" id="3.40.50.1820">
    <property type="entry name" value="alpha/beta hydrolase"/>
    <property type="match status" value="1"/>
</dbReference>
<feature type="domain" description="Peptidase S9 prolyl oligopeptidase catalytic" evidence="3">
    <location>
        <begin position="412"/>
        <end position="625"/>
    </location>
</feature>
<evidence type="ECO:0000313" key="5">
    <source>
        <dbReference type="Proteomes" id="UP000475582"/>
    </source>
</evidence>
<accession>A0A6L6PQM9</accession>
<evidence type="ECO:0000256" key="1">
    <source>
        <dbReference type="ARBA" id="ARBA00022801"/>
    </source>
</evidence>
<evidence type="ECO:0000313" key="4">
    <source>
        <dbReference type="EMBL" id="MTV40981.1"/>
    </source>
</evidence>
<proteinExistence type="predicted"/>
<dbReference type="PANTHER" id="PTHR42776:SF27">
    <property type="entry name" value="DIPEPTIDYL PEPTIDASE FAMILY MEMBER 6"/>
    <property type="match status" value="1"/>
</dbReference>
<feature type="chain" id="PRO_5027030099" evidence="2">
    <location>
        <begin position="22"/>
        <end position="633"/>
    </location>
</feature>
<organism evidence="4 5">
    <name type="scientific">Duganella radicis</name>
    <dbReference type="NCBI Taxonomy" id="551988"/>
    <lineage>
        <taxon>Bacteria</taxon>
        <taxon>Pseudomonadati</taxon>
        <taxon>Pseudomonadota</taxon>
        <taxon>Betaproteobacteria</taxon>
        <taxon>Burkholderiales</taxon>
        <taxon>Oxalobacteraceae</taxon>
        <taxon>Telluria group</taxon>
        <taxon>Duganella</taxon>
    </lineage>
</organism>